<evidence type="ECO:0000256" key="1">
    <source>
        <dbReference type="ARBA" id="ARBA00023015"/>
    </source>
</evidence>
<dbReference type="PANTHER" id="PTHR30055:SF234">
    <property type="entry name" value="HTH-TYPE TRANSCRIPTIONAL REGULATOR BETI"/>
    <property type="match status" value="1"/>
</dbReference>
<dbReference type="GO" id="GO:0003700">
    <property type="term" value="F:DNA-binding transcription factor activity"/>
    <property type="evidence" value="ECO:0000318"/>
    <property type="project" value="GO_Central"/>
</dbReference>
<dbReference type="GO" id="GO:0000976">
    <property type="term" value="F:transcription cis-regulatory region binding"/>
    <property type="evidence" value="ECO:0000318"/>
    <property type="project" value="GO_Central"/>
</dbReference>
<dbReference type="GO" id="GO:0006355">
    <property type="term" value="P:regulation of DNA-templated transcription"/>
    <property type="evidence" value="ECO:0000318"/>
    <property type="project" value="GO_Central"/>
</dbReference>
<dbReference type="PROSITE" id="PS50977">
    <property type="entry name" value="HTH_TETR_2"/>
    <property type="match status" value="1"/>
</dbReference>
<evidence type="ECO:0000256" key="5">
    <source>
        <dbReference type="SAM" id="MobiDB-lite"/>
    </source>
</evidence>
<evidence type="ECO:0000256" key="2">
    <source>
        <dbReference type="ARBA" id="ARBA00023125"/>
    </source>
</evidence>
<evidence type="ECO:0000259" key="6">
    <source>
        <dbReference type="PROSITE" id="PS50977"/>
    </source>
</evidence>
<feature type="domain" description="HTH tetR-type" evidence="6">
    <location>
        <begin position="36"/>
        <end position="96"/>
    </location>
</feature>
<dbReference type="EnsemblBacteria" id="BAC47661">
    <property type="protein sequence ID" value="BAC47661"/>
    <property type="gene ID" value="BAC47661"/>
</dbReference>
<dbReference type="InParanoid" id="Q89SK4"/>
<organism evidence="7 8">
    <name type="scientific">Bradyrhizobium diazoefficiens (strain JCM 10833 / BCRC 13528 / IAM 13628 / NBRC 14792 / USDA 110)</name>
    <dbReference type="NCBI Taxonomy" id="224911"/>
    <lineage>
        <taxon>Bacteria</taxon>
        <taxon>Pseudomonadati</taxon>
        <taxon>Pseudomonadota</taxon>
        <taxon>Alphaproteobacteria</taxon>
        <taxon>Hyphomicrobiales</taxon>
        <taxon>Nitrobacteraceae</taxon>
        <taxon>Bradyrhizobium</taxon>
    </lineage>
</organism>
<dbReference type="HOGENOM" id="CLU_069356_24_2_5"/>
<dbReference type="PRINTS" id="PR00455">
    <property type="entry name" value="HTHTETR"/>
</dbReference>
<dbReference type="InterPro" id="IPR050109">
    <property type="entry name" value="HTH-type_TetR-like_transc_reg"/>
</dbReference>
<dbReference type="Pfam" id="PF00440">
    <property type="entry name" value="TetR_N"/>
    <property type="match status" value="1"/>
</dbReference>
<keyword evidence="2 4" id="KW-0238">DNA-binding</keyword>
<dbReference type="Pfam" id="PF21351">
    <property type="entry name" value="TetR_C_41"/>
    <property type="match status" value="1"/>
</dbReference>
<dbReference type="PATRIC" id="fig|224911.5.peg.2337"/>
<proteinExistence type="predicted"/>
<evidence type="ECO:0000256" key="3">
    <source>
        <dbReference type="ARBA" id="ARBA00023163"/>
    </source>
</evidence>
<dbReference type="STRING" id="224911.AAV28_08885"/>
<dbReference type="EMBL" id="BA000040">
    <property type="protein sequence ID" value="BAC47661.1"/>
    <property type="molecule type" value="Genomic_DNA"/>
</dbReference>
<feature type="region of interest" description="Disordered" evidence="5">
    <location>
        <begin position="1"/>
        <end position="31"/>
    </location>
</feature>
<dbReference type="InterPro" id="IPR049484">
    <property type="entry name" value="Rv0078-like_C"/>
</dbReference>
<keyword evidence="8" id="KW-1185">Reference proteome</keyword>
<dbReference type="InterPro" id="IPR009057">
    <property type="entry name" value="Homeodomain-like_sf"/>
</dbReference>
<dbReference type="PROSITE" id="PS01081">
    <property type="entry name" value="HTH_TETR_1"/>
    <property type="match status" value="1"/>
</dbReference>
<evidence type="ECO:0000313" key="7">
    <source>
        <dbReference type="EMBL" id="BAC47661.1"/>
    </source>
</evidence>
<dbReference type="eggNOG" id="COG1309">
    <property type="taxonomic scope" value="Bacteria"/>
</dbReference>
<evidence type="ECO:0000256" key="4">
    <source>
        <dbReference type="PROSITE-ProRule" id="PRU00335"/>
    </source>
</evidence>
<sequence length="223" mass="23823">MGGGNGGSVARGRTRFDLNSPRYRRDDMAKQAERRAATSEAILTAARRLFGTQGFAATTMDEIAEGASVAKGAVYHHFRTKEAVFEAVFDLVSRDLVAEIDSTARVEKDVLAAMVAGTQHYFAATAKGPTGQIILRDGPAVLGWERWREIDAKHFGGKLPRAIAAAMEAGLIARQPVEPLARLLLGAVTEAAVACAGRADIARAGAEYARAFKSLVEALRLRA</sequence>
<dbReference type="PhylomeDB" id="Q89SK4"/>
<evidence type="ECO:0000313" key="8">
    <source>
        <dbReference type="Proteomes" id="UP000002526"/>
    </source>
</evidence>
<dbReference type="KEGG" id="bja:blr2396"/>
<protein>
    <submittedName>
        <fullName evidence="7">Transcriptional regulatory protein</fullName>
    </submittedName>
</protein>
<dbReference type="FunFam" id="1.10.10.60:FF:000141">
    <property type="entry name" value="TetR family transcriptional regulator"/>
    <property type="match status" value="1"/>
</dbReference>
<dbReference type="InterPro" id="IPR001647">
    <property type="entry name" value="HTH_TetR"/>
</dbReference>
<dbReference type="SUPFAM" id="SSF46689">
    <property type="entry name" value="Homeodomain-like"/>
    <property type="match status" value="1"/>
</dbReference>
<accession>Q89SK4</accession>
<dbReference type="InterPro" id="IPR023772">
    <property type="entry name" value="DNA-bd_HTH_TetR-type_CS"/>
</dbReference>
<reference evidence="8" key="1">
    <citation type="journal article" date="2002" name="DNA Res.">
        <title>Complete genomic sequence of nitrogen-fixing symbiotic bacterium Bradyrhizobium japonicum USDA110.</title>
        <authorList>
            <person name="Kaneko T."/>
            <person name="Nakamura Y."/>
            <person name="Sato S."/>
            <person name="Minamisawa K."/>
            <person name="Uchiumi T."/>
            <person name="Sasamoto S."/>
            <person name="Watanabe A."/>
            <person name="Idesawa K."/>
            <person name="Iriguchi M."/>
            <person name="Kawashima K."/>
            <person name="Kohara M."/>
            <person name="Matsumoto M."/>
            <person name="Shimpo S."/>
            <person name="Tsuruoka H."/>
            <person name="Wada T."/>
            <person name="Yamada M."/>
            <person name="Tabata S."/>
        </authorList>
    </citation>
    <scope>NUCLEOTIDE SEQUENCE [LARGE SCALE GENOMIC DNA]</scope>
    <source>
        <strain evidence="8">JCM 10833 / BCRC 13528 / IAM 13628 / NBRC 14792 / USDA 110</strain>
    </source>
</reference>
<gene>
    <name evidence="7" type="ordered locus">blr2396</name>
</gene>
<dbReference type="AlphaFoldDB" id="Q89SK4"/>
<keyword evidence="1" id="KW-0805">Transcription regulation</keyword>
<dbReference type="Gene3D" id="1.10.357.10">
    <property type="entry name" value="Tetracycline Repressor, domain 2"/>
    <property type="match status" value="1"/>
</dbReference>
<dbReference type="OrthoDB" id="9805134at2"/>
<dbReference type="PANTHER" id="PTHR30055">
    <property type="entry name" value="HTH-TYPE TRANSCRIPTIONAL REGULATOR RUTR"/>
    <property type="match status" value="1"/>
</dbReference>
<name>Q89SK4_BRADU</name>
<feature type="DNA-binding region" description="H-T-H motif" evidence="4">
    <location>
        <begin position="59"/>
        <end position="78"/>
    </location>
</feature>
<dbReference type="Proteomes" id="UP000002526">
    <property type="component" value="Chromosome"/>
</dbReference>
<keyword evidence="3" id="KW-0804">Transcription</keyword>